<dbReference type="Pfam" id="PF12796">
    <property type="entry name" value="Ank_2"/>
    <property type="match status" value="1"/>
</dbReference>
<protein>
    <submittedName>
        <fullName evidence="1">Uncharacterized protein</fullName>
    </submittedName>
</protein>
<dbReference type="AlphaFoldDB" id="W2I3E4"/>
<dbReference type="Proteomes" id="UP000053864">
    <property type="component" value="Unassembled WGS sequence"/>
</dbReference>
<dbReference type="SUPFAM" id="SSF48403">
    <property type="entry name" value="Ankyrin repeat"/>
    <property type="match status" value="1"/>
</dbReference>
<dbReference type="InterPro" id="IPR036770">
    <property type="entry name" value="Ankyrin_rpt-contain_sf"/>
</dbReference>
<feature type="non-terminal residue" evidence="1">
    <location>
        <position position="1"/>
    </location>
</feature>
<evidence type="ECO:0000313" key="1">
    <source>
        <dbReference type="EMBL" id="ETL28630.1"/>
    </source>
</evidence>
<dbReference type="EMBL" id="KI675720">
    <property type="protein sequence ID" value="ETL28630.1"/>
    <property type="molecule type" value="Genomic_DNA"/>
</dbReference>
<name>W2I3E4_PHYNI</name>
<dbReference type="PANTHER" id="PTHR46586:SF3">
    <property type="entry name" value="ANKYRIN REPEAT-CONTAINING PROTEIN"/>
    <property type="match status" value="1"/>
</dbReference>
<dbReference type="VEuPathDB" id="FungiDB:PPTG_17430"/>
<gene>
    <name evidence="1" type="ORF">L916_18062</name>
</gene>
<dbReference type="InterPro" id="IPR052050">
    <property type="entry name" value="SecEffector_AnkRepeat"/>
</dbReference>
<proteinExistence type="predicted"/>
<reference evidence="1" key="1">
    <citation type="submission" date="2013-11" db="EMBL/GenBank/DDBJ databases">
        <title>The Genome Sequence of Phytophthora parasitica CJ05E6.</title>
        <authorList>
            <consortium name="The Broad Institute Genomics Platform"/>
            <person name="Russ C."/>
            <person name="Tyler B."/>
            <person name="Panabieres F."/>
            <person name="Shan W."/>
            <person name="Tripathy S."/>
            <person name="Grunwald N."/>
            <person name="Machado M."/>
            <person name="Johnson C.S."/>
            <person name="Arredondo F."/>
            <person name="Hong C."/>
            <person name="Coffey M."/>
            <person name="Young S.K."/>
            <person name="Zeng Q."/>
            <person name="Gargeya S."/>
            <person name="Fitzgerald M."/>
            <person name="Abouelleil A."/>
            <person name="Alvarado L."/>
            <person name="Chapman S.B."/>
            <person name="Gainer-Dewar J."/>
            <person name="Goldberg J."/>
            <person name="Griggs A."/>
            <person name="Gujja S."/>
            <person name="Hansen M."/>
            <person name="Howarth C."/>
            <person name="Imamovic A."/>
            <person name="Ireland A."/>
            <person name="Larimer J."/>
            <person name="McCowan C."/>
            <person name="Murphy C."/>
            <person name="Pearson M."/>
            <person name="Poon T.W."/>
            <person name="Priest M."/>
            <person name="Roberts A."/>
            <person name="Saif S."/>
            <person name="Shea T."/>
            <person name="Sykes S."/>
            <person name="Wortman J."/>
            <person name="Nusbaum C."/>
            <person name="Birren B."/>
        </authorList>
    </citation>
    <scope>NUCLEOTIDE SEQUENCE [LARGE SCALE GENOMIC DNA]</scope>
    <source>
        <strain evidence="1">CJ05E6</strain>
    </source>
</reference>
<dbReference type="InterPro" id="IPR002110">
    <property type="entry name" value="Ankyrin_rpt"/>
</dbReference>
<accession>W2I3E4</accession>
<dbReference type="Gene3D" id="1.25.40.20">
    <property type="entry name" value="Ankyrin repeat-containing domain"/>
    <property type="match status" value="1"/>
</dbReference>
<dbReference type="PANTHER" id="PTHR46586">
    <property type="entry name" value="ANKYRIN REPEAT-CONTAINING PROTEIN"/>
    <property type="match status" value="1"/>
</dbReference>
<organism evidence="1">
    <name type="scientific">Phytophthora nicotianae</name>
    <name type="common">Potato buckeye rot agent</name>
    <name type="synonym">Phytophthora parasitica</name>
    <dbReference type="NCBI Taxonomy" id="4792"/>
    <lineage>
        <taxon>Eukaryota</taxon>
        <taxon>Sar</taxon>
        <taxon>Stramenopiles</taxon>
        <taxon>Oomycota</taxon>
        <taxon>Peronosporomycetes</taxon>
        <taxon>Peronosporales</taxon>
        <taxon>Peronosporaceae</taxon>
        <taxon>Phytophthora</taxon>
    </lineage>
</organism>
<sequence>LRSVHSSKRSTMQKPQLKCVALSLPERVKALSHVVLQINELLMPESIDAAVYNDCQYIIYTHGATRQWTTKAMDGAATRGRLDLVKWLSVIRNEGCTVAAIDGAVRNGHLKVVKWLCTHYFGRCSSGALNMAAKNGHLEVVKWLCRRNRAQTNPEPYVVTYGVQPVAASGDTSTLHVLLRENCSWYYVGRALEEAASEGRVDVVKLLLTVKLRQANVSRALKNAVTSEHPEVVKLLVDFCSSAELRAAYPSMTTGCNAKIAELLRKTVEGREVEEKWGYFRAQHKTLERMKASRDFTTNQDKSVSFCGLLRSW</sequence>